<dbReference type="RefSeq" id="WP_091804323.1">
    <property type="nucleotide sequence ID" value="NZ_CP016353.1"/>
</dbReference>
<dbReference type="AlphaFoldDB" id="A0A222VQI7"/>
<dbReference type="OrthoDB" id="9804511at2"/>
<dbReference type="SUPFAM" id="SSF48208">
    <property type="entry name" value="Six-hairpin glycosidases"/>
    <property type="match status" value="1"/>
</dbReference>
<dbReference type="InterPro" id="IPR012939">
    <property type="entry name" value="Glyco_hydro_92"/>
</dbReference>
<evidence type="ECO:0000313" key="1">
    <source>
        <dbReference type="EMBL" id="SDD00023.1"/>
    </source>
</evidence>
<dbReference type="Pfam" id="PF07971">
    <property type="entry name" value="Glyco_hydro_92"/>
    <property type="match status" value="1"/>
</dbReference>
<proteinExistence type="predicted"/>
<accession>A0A222VQI7</accession>
<dbReference type="GO" id="GO:0006516">
    <property type="term" value="P:glycoprotein catabolic process"/>
    <property type="evidence" value="ECO:0007669"/>
    <property type="project" value="TreeGrafter"/>
</dbReference>
<dbReference type="InterPro" id="IPR014718">
    <property type="entry name" value="GH-type_carb-bd"/>
</dbReference>
<sequence>MVTSEFFTSFEEGDPQPGTGQRLRVHVGAGPTRPLAARAGRGCTGTGALYYTTTVEGPARAGLFTVDIPVTEDTELSYVVLPESDAEPTYYSTFVAVDLEFADGGTLTGLSPSATAKANGESKKLYLDQWNLVRVPVGELAAGRTITAIVLTTANPVEGHEVSGWLDDLRVGARTPVPDDPVDLVRTTRGTHSGRDFSRGNCFPATAVPNGFNFWTPVTDAGALDWPYHYQDHALQAFAVSHLPSPWVGDRHTFQVMPGMGEVVTDRAARALPFSHERETGLPFHYGVRFDGGISTDIAPADHGAVFRFGFPSEGGWVLFDNARARGGLRVDTATSAVTGHTWVRSRSSSGARRMYVYATFDEQPAEGGRLTSSRRRAVTGYVRFSSPTVTMRIATSLLSLDQAKRNLHNEVAAPLTFEQVREAARQRWRDLLGRVEVTGATTDELVTLYSCLYRLFLYPNSGHEDTPEGVRHASPVLRTRRPSTRRRTGAAIRPGTMSVNNGFWDTYRTTWPAYALLAPDLAGRLLDGFVRQYQEGGWISRWSCPGYADAMVGTGSDVVFADAYLKGVRGFDVQAAYEAAVKNATVTPPRADVGRTGLGESIFLGYTPTSTREGLSWALENCVNDFGLANWALALGNLDDAAYFRGRAARYVHHFDRETGFFQGRTTLGGRRWDARSYDPTVWGYDYTETNGWNTAFSAPHDVAGLSALHGGNSALESVVDTFFSTPETGRRTGSYRKVIHEMTEAAAVRLGQYGHSNQPSHHIPYLYALIGAPAKTQRVVREVLDRCYLGSDLGQGYPGDEDNGEMSAWYVLSALGLYPLAVGSPWYVIGSPLFRHAVVHLDGGADLVVNAPDNSRDNVFVQGLRVDGVAHEQPWIGHSVLAEGAVLDFDMGPEPSSWGTTASVQPVWPSPPRDLAGTATSSDGTDVRKLFDDTTATEVVFRSATPVVEHTANYAAGTVSGYTLTSASRGDDPKAWVLEGSDDGLSWTVLDSRAAENFVWRKQTRAFAVPEPHPFRRHRLRVTESTGQRLRLAQWELLA</sequence>
<evidence type="ECO:0000313" key="2">
    <source>
        <dbReference type="Proteomes" id="UP000199494"/>
    </source>
</evidence>
<dbReference type="FunFam" id="1.20.1050.60:FF:000001">
    <property type="entry name" value="Putative alpha-1,2-mannosidase"/>
    <property type="match status" value="1"/>
</dbReference>
<dbReference type="GO" id="GO:0005829">
    <property type="term" value="C:cytosol"/>
    <property type="evidence" value="ECO:0007669"/>
    <property type="project" value="TreeGrafter"/>
</dbReference>
<dbReference type="InterPro" id="IPR008928">
    <property type="entry name" value="6-hairpin_glycosidase_sf"/>
</dbReference>
<dbReference type="Gene3D" id="3.30.2080.10">
    <property type="entry name" value="GH92 mannosidase domain"/>
    <property type="match status" value="1"/>
</dbReference>
<dbReference type="GO" id="GO:0000224">
    <property type="term" value="F:peptide-N4-(N-acetyl-beta-glucosaminyl)asparagine amidase activity"/>
    <property type="evidence" value="ECO:0007669"/>
    <property type="project" value="TreeGrafter"/>
</dbReference>
<dbReference type="Gene3D" id="2.70.98.10">
    <property type="match status" value="1"/>
</dbReference>
<dbReference type="STRING" id="530584.SAMN05421630_105119"/>
<dbReference type="EMBL" id="FMZE01000005">
    <property type="protein sequence ID" value="SDD00023.1"/>
    <property type="molecule type" value="Genomic_DNA"/>
</dbReference>
<dbReference type="GO" id="GO:0030246">
    <property type="term" value="F:carbohydrate binding"/>
    <property type="evidence" value="ECO:0007669"/>
    <property type="project" value="InterPro"/>
</dbReference>
<dbReference type="Gene3D" id="2.60.120.260">
    <property type="entry name" value="Galactose-binding domain-like"/>
    <property type="match status" value="1"/>
</dbReference>
<name>A0A222VQI7_9PSEU</name>
<dbReference type="PANTHER" id="PTHR12143">
    <property type="entry name" value="PEPTIDE N-GLYCANASE PNGASE -RELATED"/>
    <property type="match status" value="1"/>
</dbReference>
<dbReference type="Pfam" id="PF17678">
    <property type="entry name" value="Glyco_hydro_92N"/>
    <property type="match status" value="1"/>
</dbReference>
<dbReference type="InterPro" id="IPR005887">
    <property type="entry name" value="GH92_a_mannosidase_put"/>
</dbReference>
<dbReference type="NCBIfam" id="TIGR01180">
    <property type="entry name" value="aman2_put"/>
    <property type="match status" value="1"/>
</dbReference>
<dbReference type="Gene3D" id="1.20.1050.60">
    <property type="entry name" value="alpha-1,2-mannosidase"/>
    <property type="match status" value="1"/>
</dbReference>
<dbReference type="Proteomes" id="UP000199494">
    <property type="component" value="Unassembled WGS sequence"/>
</dbReference>
<gene>
    <name evidence="1" type="ORF">SAMN05421630_105119</name>
</gene>
<dbReference type="FunFam" id="3.30.2080.10:FF:000001">
    <property type="entry name" value="Alpha-1,2-mannosidase subfamily"/>
    <property type="match status" value="1"/>
</dbReference>
<dbReference type="InterPro" id="IPR050883">
    <property type="entry name" value="PNGase"/>
</dbReference>
<keyword evidence="2" id="KW-1185">Reference proteome</keyword>
<organism evidence="1 2">
    <name type="scientific">Prauserella marina</name>
    <dbReference type="NCBI Taxonomy" id="530584"/>
    <lineage>
        <taxon>Bacteria</taxon>
        <taxon>Bacillati</taxon>
        <taxon>Actinomycetota</taxon>
        <taxon>Actinomycetes</taxon>
        <taxon>Pseudonocardiales</taxon>
        <taxon>Pseudonocardiaceae</taxon>
        <taxon>Prauserella</taxon>
    </lineage>
</organism>
<dbReference type="KEGG" id="pmad:BAY61_15365"/>
<dbReference type="PANTHER" id="PTHR12143:SF43">
    <property type="entry name" value="PUTATIVE-RELATED"/>
    <property type="match status" value="1"/>
</dbReference>
<dbReference type="InterPro" id="IPR041371">
    <property type="entry name" value="GH92_N"/>
</dbReference>
<dbReference type="GO" id="GO:0005975">
    <property type="term" value="P:carbohydrate metabolic process"/>
    <property type="evidence" value="ECO:0007669"/>
    <property type="project" value="InterPro"/>
</dbReference>
<reference evidence="1 2" key="1">
    <citation type="submission" date="2016-10" db="EMBL/GenBank/DDBJ databases">
        <authorList>
            <person name="de Groot N.N."/>
        </authorList>
    </citation>
    <scope>NUCLEOTIDE SEQUENCE [LARGE SCALE GENOMIC DNA]</scope>
    <source>
        <strain evidence="1 2">CGMCC 4.5506</strain>
    </source>
</reference>
<dbReference type="Gene3D" id="1.20.1610.10">
    <property type="entry name" value="alpha-1,2-mannosidases domains"/>
    <property type="match status" value="1"/>
</dbReference>
<protein>
    <submittedName>
        <fullName evidence="1">Alpha-1,2-mannosidase, putative</fullName>
    </submittedName>
</protein>